<dbReference type="PROSITE" id="PS00138">
    <property type="entry name" value="SUBTILASE_SER"/>
    <property type="match status" value="1"/>
</dbReference>
<dbReference type="InterPro" id="IPR011635">
    <property type="entry name" value="CARDB"/>
</dbReference>
<dbReference type="SUPFAM" id="SSF49299">
    <property type="entry name" value="PKD domain"/>
    <property type="match status" value="1"/>
</dbReference>
<keyword evidence="4" id="KW-0720">Serine protease</keyword>
<gene>
    <name evidence="6" type="ORF">METZ01_LOCUS153279</name>
</gene>
<dbReference type="PROSITE" id="PS00136">
    <property type="entry name" value="SUBTILASE_ASP"/>
    <property type="match status" value="1"/>
</dbReference>
<dbReference type="GO" id="GO:0004252">
    <property type="term" value="F:serine-type endopeptidase activity"/>
    <property type="evidence" value="ECO:0007669"/>
    <property type="project" value="InterPro"/>
</dbReference>
<keyword evidence="3" id="KW-0378">Hydrolase</keyword>
<dbReference type="GO" id="GO:0006508">
    <property type="term" value="P:proteolysis"/>
    <property type="evidence" value="ECO:0007669"/>
    <property type="project" value="UniProtKB-KW"/>
</dbReference>
<dbReference type="InterPro" id="IPR015500">
    <property type="entry name" value="Peptidase_S8_subtilisin-rel"/>
</dbReference>
<dbReference type="Pfam" id="PF18911">
    <property type="entry name" value="PKD_4"/>
    <property type="match status" value="1"/>
</dbReference>
<dbReference type="InterPro" id="IPR023827">
    <property type="entry name" value="Peptidase_S8_Asp-AS"/>
</dbReference>
<dbReference type="InterPro" id="IPR000209">
    <property type="entry name" value="Peptidase_S8/S53_dom"/>
</dbReference>
<feature type="non-terminal residue" evidence="6">
    <location>
        <position position="1"/>
    </location>
</feature>
<keyword evidence="2" id="KW-0645">Protease</keyword>
<dbReference type="PANTHER" id="PTHR43806:SF11">
    <property type="entry name" value="CEREVISIN-RELATED"/>
    <property type="match status" value="1"/>
</dbReference>
<dbReference type="InterPro" id="IPR013783">
    <property type="entry name" value="Ig-like_fold"/>
</dbReference>
<protein>
    <recommendedName>
        <fullName evidence="5">PKD domain-containing protein</fullName>
    </recommendedName>
</protein>
<dbReference type="Gene3D" id="3.40.50.200">
    <property type="entry name" value="Peptidase S8/S53 domain"/>
    <property type="match status" value="1"/>
</dbReference>
<evidence type="ECO:0000256" key="3">
    <source>
        <dbReference type="ARBA" id="ARBA00022801"/>
    </source>
</evidence>
<name>A0A382AFT1_9ZZZZ</name>
<evidence type="ECO:0000256" key="2">
    <source>
        <dbReference type="ARBA" id="ARBA00022670"/>
    </source>
</evidence>
<dbReference type="InterPro" id="IPR036852">
    <property type="entry name" value="Peptidase_S8/S53_dom_sf"/>
</dbReference>
<dbReference type="InterPro" id="IPR035986">
    <property type="entry name" value="PKD_dom_sf"/>
</dbReference>
<dbReference type="EMBL" id="UINC01025232">
    <property type="protein sequence ID" value="SVB00425.1"/>
    <property type="molecule type" value="Genomic_DNA"/>
</dbReference>
<dbReference type="CDD" id="cd00146">
    <property type="entry name" value="PKD"/>
    <property type="match status" value="1"/>
</dbReference>
<dbReference type="PROSITE" id="PS51892">
    <property type="entry name" value="SUBTILASE"/>
    <property type="match status" value="1"/>
</dbReference>
<dbReference type="InterPro" id="IPR022398">
    <property type="entry name" value="Peptidase_S8_His-AS"/>
</dbReference>
<proteinExistence type="inferred from homology"/>
<dbReference type="AlphaFoldDB" id="A0A382AFT1"/>
<dbReference type="Pfam" id="PF07705">
    <property type="entry name" value="CARDB"/>
    <property type="match status" value="1"/>
</dbReference>
<dbReference type="SUPFAM" id="SSF52743">
    <property type="entry name" value="Subtilisin-like"/>
    <property type="match status" value="1"/>
</dbReference>
<feature type="non-terminal residue" evidence="6">
    <location>
        <position position="781"/>
    </location>
</feature>
<dbReference type="PROSITE" id="PS00137">
    <property type="entry name" value="SUBTILASE_HIS"/>
    <property type="match status" value="1"/>
</dbReference>
<accession>A0A382AFT1</accession>
<feature type="domain" description="PKD" evidence="5">
    <location>
        <begin position="709"/>
        <end position="781"/>
    </location>
</feature>
<evidence type="ECO:0000256" key="4">
    <source>
        <dbReference type="ARBA" id="ARBA00022825"/>
    </source>
</evidence>
<comment type="similarity">
    <text evidence="1">Belongs to the peptidase S8 family.</text>
</comment>
<dbReference type="Gene3D" id="2.60.40.10">
    <property type="entry name" value="Immunoglobulins"/>
    <property type="match status" value="2"/>
</dbReference>
<dbReference type="PROSITE" id="PS50093">
    <property type="entry name" value="PKD"/>
    <property type="match status" value="1"/>
</dbReference>
<evidence type="ECO:0000259" key="5">
    <source>
        <dbReference type="PROSITE" id="PS50093"/>
    </source>
</evidence>
<dbReference type="InterPro" id="IPR050131">
    <property type="entry name" value="Peptidase_S8_subtilisin-like"/>
</dbReference>
<dbReference type="Pfam" id="PF00082">
    <property type="entry name" value="Peptidase_S8"/>
    <property type="match status" value="1"/>
</dbReference>
<dbReference type="PRINTS" id="PR00723">
    <property type="entry name" value="SUBTILISIN"/>
</dbReference>
<dbReference type="InterPro" id="IPR000601">
    <property type="entry name" value="PKD_dom"/>
</dbReference>
<sequence length="781" mass="83701">DVLFYPALDNSVDSIGADTIWNDFGIKGEGTTIAILDTGVDFDHESLDDLDDNPNTEDPKIAVDSDGMLAFYNANTDKEYPDEQPHDSGSHGTHCAGIAAGTGGASGTYSGVAPQANLAGVIALEGGSGDEQDLLRAVDWTIANKDRFSIGVMSLSLGGPVVIPGATNNGASSISQALDIAVESGIVTVVAIGNGNLGIAAHPGSVSYPGDSEKAITVGSVNDEHNREIYSSRGPTGDGRLKPDVMAPGGAIMSARANSGDDYVSYSGTSMATPHVAGVAALMLQANSAIAPDSASDYVKQILRETSDHRIPLDLDCGEFYTPNNCYGWGTVELVGAVSRSQDLDSTTLEGPTGIQTQTNETFNVGMEYTKTEYTTRGKDGGTINNFVSGTDLPDVIKMVVRYSSEWPEPATFSVDAGAATGVTGEAGLKPVSEVEGQWVIEATFNYTGQLDSGAVATSFPVLEFDIQAPTFNDVIPVAVTYTLNDMQGTGQNVMVASFTDLPDLVIEELVVPDSILEGQEVTVTARIVNQGPGPARQYSVDFSSDDIIFQSTEDYRVLESDEATNVQVEWIAEGGTHILKASIRGVTPQDEDLSNQELQTTVVVNDFIDSQPPLVFITEPYQNEIVSGLVVIKGTASDNNIVDHVEVRVVPNAWDRANGYQNWVWAWNTSLDLNGRYTLEARSFDGFNFSVVYSVEVEVTNDGANRRPTADLEANYYEVYDNEKIIFSGNGSSDDSAVVKYHFEFGDGRETDWITDSWVEYYFEEAGEYEVILNVEDDEG</sequence>
<dbReference type="Pfam" id="PF17957">
    <property type="entry name" value="Big_7"/>
    <property type="match status" value="1"/>
</dbReference>
<dbReference type="InterPro" id="IPR023828">
    <property type="entry name" value="Peptidase_S8_Ser-AS"/>
</dbReference>
<evidence type="ECO:0000313" key="6">
    <source>
        <dbReference type="EMBL" id="SVB00425.1"/>
    </source>
</evidence>
<evidence type="ECO:0000256" key="1">
    <source>
        <dbReference type="ARBA" id="ARBA00011073"/>
    </source>
</evidence>
<organism evidence="6">
    <name type="scientific">marine metagenome</name>
    <dbReference type="NCBI Taxonomy" id="408172"/>
    <lineage>
        <taxon>unclassified sequences</taxon>
        <taxon>metagenomes</taxon>
        <taxon>ecological metagenomes</taxon>
    </lineage>
</organism>
<reference evidence="6" key="1">
    <citation type="submission" date="2018-05" db="EMBL/GenBank/DDBJ databases">
        <authorList>
            <person name="Lanie J.A."/>
            <person name="Ng W.-L."/>
            <person name="Kazmierczak K.M."/>
            <person name="Andrzejewski T.M."/>
            <person name="Davidsen T.M."/>
            <person name="Wayne K.J."/>
            <person name="Tettelin H."/>
            <person name="Glass J.I."/>
            <person name="Rusch D."/>
            <person name="Podicherti R."/>
            <person name="Tsui H.-C.T."/>
            <person name="Winkler M.E."/>
        </authorList>
    </citation>
    <scope>NUCLEOTIDE SEQUENCE</scope>
</reference>
<dbReference type="PANTHER" id="PTHR43806">
    <property type="entry name" value="PEPTIDASE S8"/>
    <property type="match status" value="1"/>
</dbReference>